<comment type="caution">
    <text evidence="4">The sequence shown here is derived from an EMBL/GenBank/DDBJ whole genome shotgun (WGS) entry which is preliminary data.</text>
</comment>
<dbReference type="PANTHER" id="PTHR43625:SF81">
    <property type="entry name" value="OS01G0618100 PROTEIN"/>
    <property type="match status" value="1"/>
</dbReference>
<feature type="domain" description="NADP-dependent oxidoreductase" evidence="3">
    <location>
        <begin position="1"/>
        <end position="60"/>
    </location>
</feature>
<dbReference type="InterPro" id="IPR023210">
    <property type="entry name" value="NADP_OxRdtase_dom"/>
</dbReference>
<dbReference type="GO" id="GO:0005737">
    <property type="term" value="C:cytoplasm"/>
    <property type="evidence" value="ECO:0007669"/>
    <property type="project" value="TreeGrafter"/>
</dbReference>
<keyword evidence="2" id="KW-0560">Oxidoreductase</keyword>
<evidence type="ECO:0000259" key="3">
    <source>
        <dbReference type="Pfam" id="PF00248"/>
    </source>
</evidence>
<dbReference type="Pfam" id="PF00248">
    <property type="entry name" value="Aldo_ket_red"/>
    <property type="match status" value="1"/>
</dbReference>
<dbReference type="EMBL" id="BTGU01000001">
    <property type="protein sequence ID" value="GMN25465.1"/>
    <property type="molecule type" value="Genomic_DNA"/>
</dbReference>
<reference evidence="4" key="1">
    <citation type="submission" date="2023-07" db="EMBL/GenBank/DDBJ databases">
        <title>draft genome sequence of fig (Ficus carica).</title>
        <authorList>
            <person name="Takahashi T."/>
            <person name="Nishimura K."/>
        </authorList>
    </citation>
    <scope>NUCLEOTIDE SEQUENCE</scope>
</reference>
<sequence length="69" mass="7576">MEKLAAKHGCTVEQLALAWILRQGDDIAPLPGTTKTKNIDNNNVGAFKVKISKDDMKEICNLVPINEIV</sequence>
<name>A0AA88CP37_FICCA</name>
<evidence type="ECO:0000313" key="4">
    <source>
        <dbReference type="EMBL" id="GMN25465.1"/>
    </source>
</evidence>
<dbReference type="GO" id="GO:0016491">
    <property type="term" value="F:oxidoreductase activity"/>
    <property type="evidence" value="ECO:0007669"/>
    <property type="project" value="UniProtKB-KW"/>
</dbReference>
<protein>
    <recommendedName>
        <fullName evidence="3">NADP-dependent oxidoreductase domain-containing protein</fullName>
    </recommendedName>
</protein>
<evidence type="ECO:0000256" key="2">
    <source>
        <dbReference type="ARBA" id="ARBA00023002"/>
    </source>
</evidence>
<keyword evidence="5" id="KW-1185">Reference proteome</keyword>
<dbReference type="PANTHER" id="PTHR43625">
    <property type="entry name" value="AFLATOXIN B1 ALDEHYDE REDUCTASE"/>
    <property type="match status" value="1"/>
</dbReference>
<evidence type="ECO:0000313" key="5">
    <source>
        <dbReference type="Proteomes" id="UP001187192"/>
    </source>
</evidence>
<organism evidence="4 5">
    <name type="scientific">Ficus carica</name>
    <name type="common">Common fig</name>
    <dbReference type="NCBI Taxonomy" id="3494"/>
    <lineage>
        <taxon>Eukaryota</taxon>
        <taxon>Viridiplantae</taxon>
        <taxon>Streptophyta</taxon>
        <taxon>Embryophyta</taxon>
        <taxon>Tracheophyta</taxon>
        <taxon>Spermatophyta</taxon>
        <taxon>Magnoliopsida</taxon>
        <taxon>eudicotyledons</taxon>
        <taxon>Gunneridae</taxon>
        <taxon>Pentapetalae</taxon>
        <taxon>rosids</taxon>
        <taxon>fabids</taxon>
        <taxon>Rosales</taxon>
        <taxon>Moraceae</taxon>
        <taxon>Ficeae</taxon>
        <taxon>Ficus</taxon>
    </lineage>
</organism>
<gene>
    <name evidence="4" type="ORF">TIFTF001_000949</name>
</gene>
<dbReference type="InterPro" id="IPR036812">
    <property type="entry name" value="NAD(P)_OxRdtase_dom_sf"/>
</dbReference>
<accession>A0AA88CP37</accession>
<dbReference type="Gene3D" id="3.20.20.100">
    <property type="entry name" value="NADP-dependent oxidoreductase domain"/>
    <property type="match status" value="1"/>
</dbReference>
<dbReference type="AlphaFoldDB" id="A0AA88CP37"/>
<keyword evidence="1" id="KW-0521">NADP</keyword>
<dbReference type="SUPFAM" id="SSF51430">
    <property type="entry name" value="NAD(P)-linked oxidoreductase"/>
    <property type="match status" value="1"/>
</dbReference>
<proteinExistence type="predicted"/>
<dbReference type="Proteomes" id="UP001187192">
    <property type="component" value="Unassembled WGS sequence"/>
</dbReference>
<evidence type="ECO:0000256" key="1">
    <source>
        <dbReference type="ARBA" id="ARBA00022857"/>
    </source>
</evidence>
<dbReference type="InterPro" id="IPR050791">
    <property type="entry name" value="Aldo-Keto_reductase"/>
</dbReference>